<evidence type="ECO:0000256" key="3">
    <source>
        <dbReference type="ARBA" id="ARBA00022448"/>
    </source>
</evidence>
<dbReference type="InterPro" id="IPR050844">
    <property type="entry name" value="Coatomer_complex_subunit"/>
</dbReference>
<evidence type="ECO:0000256" key="13">
    <source>
        <dbReference type="PROSITE-ProRule" id="PRU00221"/>
    </source>
</evidence>
<evidence type="ECO:0000256" key="1">
    <source>
        <dbReference type="ARBA" id="ARBA00004347"/>
    </source>
</evidence>
<feature type="repeat" description="WD" evidence="13">
    <location>
        <begin position="179"/>
        <end position="222"/>
    </location>
</feature>
<gene>
    <name evidence="16" type="ORF">LCOR_05598.1</name>
</gene>
<dbReference type="GO" id="GO:0006886">
    <property type="term" value="P:intracellular protein transport"/>
    <property type="evidence" value="ECO:0007669"/>
    <property type="project" value="UniProtKB-UniRule"/>
</dbReference>
<keyword evidence="3 12" id="KW-0813">Transport</keyword>
<dbReference type="InterPro" id="IPR015943">
    <property type="entry name" value="WD40/YVTN_repeat-like_dom_sf"/>
</dbReference>
<dbReference type="Pfam" id="PF23953">
    <property type="entry name" value="TPR_COPA_B"/>
    <property type="match status" value="1"/>
</dbReference>
<dbReference type="AlphaFoldDB" id="A0A068RXL0"/>
<feature type="repeat" description="WD" evidence="13">
    <location>
        <begin position="136"/>
        <end position="170"/>
    </location>
</feature>
<feature type="repeat" description="WD" evidence="13">
    <location>
        <begin position="223"/>
        <end position="264"/>
    </location>
</feature>
<evidence type="ECO:0000256" key="2">
    <source>
        <dbReference type="ARBA" id="ARBA00010844"/>
    </source>
</evidence>
<keyword evidence="8 12" id="KW-0653">Protein transport</keyword>
<keyword evidence="11 12" id="KW-0968">Cytoplasmic vesicle</keyword>
<dbReference type="InterPro" id="IPR056176">
    <property type="entry name" value="TPR_COPA_B"/>
</dbReference>
<name>A0A068RXL0_9FUNG</name>
<proteinExistence type="inferred from homology"/>
<dbReference type="GO" id="GO:0030126">
    <property type="term" value="C:COPI vesicle coat"/>
    <property type="evidence" value="ECO:0007669"/>
    <property type="project" value="EnsemblFungi"/>
</dbReference>
<evidence type="ECO:0000313" key="17">
    <source>
        <dbReference type="Proteomes" id="UP000027586"/>
    </source>
</evidence>
<keyword evidence="7 12" id="KW-0931">ER-Golgi transport</keyword>
<dbReference type="Pfam" id="PF00400">
    <property type="entry name" value="WD40"/>
    <property type="match status" value="5"/>
</dbReference>
<comment type="similarity">
    <text evidence="2 12">Belongs to the WD repeat COPB2 family.</text>
</comment>
<dbReference type="EMBL" id="CBTN010000022">
    <property type="protein sequence ID" value="CDH54347.1"/>
    <property type="molecule type" value="Genomic_DNA"/>
</dbReference>
<dbReference type="PRINTS" id="PR00320">
    <property type="entry name" value="GPROTEINBRPT"/>
</dbReference>
<keyword evidence="9 12" id="KW-0333">Golgi apparatus</keyword>
<evidence type="ECO:0000259" key="14">
    <source>
        <dbReference type="Pfam" id="PF04053"/>
    </source>
</evidence>
<keyword evidence="6" id="KW-0677">Repeat</keyword>
<dbReference type="STRING" id="1263082.A0A068RXL0"/>
<comment type="caution">
    <text evidence="16">The sequence shown here is derived from an EMBL/GenBank/DDBJ whole genome shotgun (WGS) entry which is preliminary data.</text>
</comment>
<keyword evidence="5 13" id="KW-0853">WD repeat</keyword>
<dbReference type="Gene3D" id="1.25.40.470">
    <property type="match status" value="1"/>
</dbReference>
<comment type="subunit">
    <text evidence="12">Oligomeric complex that consists of at least the alpha, beta, beta', gamma, delta, epsilon and zeta subunits.</text>
</comment>
<feature type="domain" description="COPA/B TPR" evidence="15">
    <location>
        <begin position="594"/>
        <end position="774"/>
    </location>
</feature>
<evidence type="ECO:0000256" key="4">
    <source>
        <dbReference type="ARBA" id="ARBA00022490"/>
    </source>
</evidence>
<evidence type="ECO:0000256" key="5">
    <source>
        <dbReference type="ARBA" id="ARBA00022574"/>
    </source>
</evidence>
<evidence type="ECO:0000256" key="11">
    <source>
        <dbReference type="ARBA" id="ARBA00023329"/>
    </source>
</evidence>
<dbReference type="GO" id="GO:0000139">
    <property type="term" value="C:Golgi membrane"/>
    <property type="evidence" value="ECO:0007669"/>
    <property type="project" value="UniProtKB-SubCell"/>
</dbReference>
<dbReference type="InterPro" id="IPR001680">
    <property type="entry name" value="WD40_rpt"/>
</dbReference>
<dbReference type="CDD" id="cd00200">
    <property type="entry name" value="WD40"/>
    <property type="match status" value="1"/>
</dbReference>
<dbReference type="FunFam" id="2.130.10.10:FF:000008">
    <property type="entry name" value="Coatomer subunit beta"/>
    <property type="match status" value="1"/>
</dbReference>
<feature type="domain" description="COPA/B second beta-propeller" evidence="14">
    <location>
        <begin position="317"/>
        <end position="577"/>
    </location>
</feature>
<evidence type="ECO:0000256" key="8">
    <source>
        <dbReference type="ARBA" id="ARBA00022927"/>
    </source>
</evidence>
<accession>A0A068RXL0</accession>
<dbReference type="PROSITE" id="PS50294">
    <property type="entry name" value="WD_REPEATS_REGION"/>
    <property type="match status" value="4"/>
</dbReference>
<dbReference type="InterPro" id="IPR020472">
    <property type="entry name" value="WD40_PAC1"/>
</dbReference>
<dbReference type="GO" id="GO:0043130">
    <property type="term" value="F:ubiquitin binding"/>
    <property type="evidence" value="ECO:0007669"/>
    <property type="project" value="EnsemblFungi"/>
</dbReference>
<dbReference type="OrthoDB" id="10261470at2759"/>
<dbReference type="GO" id="GO:0006888">
    <property type="term" value="P:endoplasmic reticulum to Golgi vesicle-mediated transport"/>
    <property type="evidence" value="ECO:0007669"/>
    <property type="project" value="EnsemblFungi"/>
</dbReference>
<dbReference type="CDD" id="cd22947">
    <property type="entry name" value="Coatomer_WDAD_beta-like"/>
    <property type="match status" value="1"/>
</dbReference>
<keyword evidence="10 12" id="KW-0472">Membrane</keyword>
<dbReference type="PANTHER" id="PTHR19876:SF2">
    <property type="entry name" value="COATOMER SUBUNIT BETA"/>
    <property type="match status" value="1"/>
</dbReference>
<dbReference type="Proteomes" id="UP000027586">
    <property type="component" value="Unassembled WGS sequence"/>
</dbReference>
<sequence>MRIDIKRKLLSRSDRVKSVDLHPTEPWVLASLYNGHVYIYNYETQALVKTFEVTETPVRAAKFIARKNWIVTGSDDSQIRVFNYNTHEKVASFEGHPDYIRCLAVHPTQPLVLSGSDDMTIRLWDWEKGWKCVQIFEGHSHFVMHLTFNPKDSNTFASAGLDGVIKVWSLGSNVPNFTLEGHEKGVNYVDYYHGGDKPYLISCADDNLVKVWDYQNKNCVQTLEGHSQNVNFASFHPELPIIMSGSEDGTVRIWNSDTYRLENSLNYGLERAWCIAYQKGGNNVALGFDEGSVVIKLGREEPAVSMDASGKIIWAKHSEIQTANIKAGVDENIKDGDRMALPIKDLGSCEVYPQTLQHSPNGRFVVVCGDGEYIIYTALAWRNKSFGSGLGFVWAADSNVYAVRESTSRVKIFKNFKERAGLLPKLNYAAEGIFGGALLGVRSNGFLNFYDWETGAVVRRIDVDAKNVFWSDAGDLVAIICDESFYILRYNAQAYAQFLESGGDPGVEGVEEAFEFVNDITESVRTGTWAGDCFIYTNNANRLNYLVGDVTYTISHFDKPMYLLGYSPRDNRVYLADRDVNIFSYALSLTVIQYQTAVLRGDLESAASLLPSIPSDQRGRIARFLESQDLKELALEVSTDAEQKFDLAIQLGKLDIATELARELDSEARWRNLGDVALSNWKFDLAEECLQKAKDLSGLLLFYSSSNNRDGMRKVADEALAKGKNNIAFTALFQLGAVDEVIQLLIKTERLPEAAMLARTYAPDSMSSVLKLWKADLEKRNRKKTAESLADPAEYPNLFAELQKTQEPPQDLL</sequence>
<evidence type="ECO:0000256" key="6">
    <source>
        <dbReference type="ARBA" id="ARBA00022737"/>
    </source>
</evidence>
<comment type="subcellular location">
    <subcellularLocation>
        <location evidence="1 12">Cytoplasmic vesicle</location>
        <location evidence="1 12">COPI-coated vesicle membrane</location>
        <topology evidence="1 12">Peripheral membrane protein</topology>
        <orientation evidence="1 12">Cytoplasmic side</orientation>
    </subcellularLocation>
    <subcellularLocation>
        <location evidence="12">Golgi apparatus membrane</location>
        <topology evidence="12">Peripheral membrane protein</topology>
        <orientation evidence="12">Cytoplasmic side</orientation>
    </subcellularLocation>
    <text evidence="12">The coatomer is cytoplasmic or polymerized on the cytoplasmic side of the Golgi, as well as on the vesicles/buds originating from it.</text>
</comment>
<keyword evidence="4 12" id="KW-0963">Cytoplasm</keyword>
<dbReference type="InterPro" id="IPR016453">
    <property type="entry name" value="COPB2"/>
</dbReference>
<dbReference type="InterPro" id="IPR036322">
    <property type="entry name" value="WD40_repeat_dom_sf"/>
</dbReference>
<dbReference type="Gene3D" id="2.130.10.10">
    <property type="entry name" value="YVTN repeat-like/Quinoprotein amine dehydrogenase"/>
    <property type="match status" value="1"/>
</dbReference>
<dbReference type="GO" id="GO:0006890">
    <property type="term" value="P:retrograde vesicle-mediated transport, Golgi to endoplasmic reticulum"/>
    <property type="evidence" value="ECO:0007669"/>
    <property type="project" value="EnsemblFungi"/>
</dbReference>
<dbReference type="GO" id="GO:0032511">
    <property type="term" value="P:late endosome to vacuole transport via multivesicular body sorting pathway"/>
    <property type="evidence" value="ECO:0007669"/>
    <property type="project" value="EnsemblFungi"/>
</dbReference>
<reference evidence="16" key="1">
    <citation type="submission" date="2013-08" db="EMBL/GenBank/DDBJ databases">
        <title>Gene expansion shapes genome architecture in the human pathogen Lichtheimia corymbifera: an evolutionary genomics analysis in the ancient terrestrial Mucorales (Mucoromycotina).</title>
        <authorList>
            <person name="Schwartze V.U."/>
            <person name="Winter S."/>
            <person name="Shelest E."/>
            <person name="Marcet-Houben M."/>
            <person name="Horn F."/>
            <person name="Wehner S."/>
            <person name="Hoffmann K."/>
            <person name="Riege K."/>
            <person name="Sammeth M."/>
            <person name="Nowrousian M."/>
            <person name="Valiante V."/>
            <person name="Linde J."/>
            <person name="Jacobsen I.D."/>
            <person name="Marz M."/>
            <person name="Brakhage A.A."/>
            <person name="Gabaldon T."/>
            <person name="Bocker S."/>
            <person name="Voigt K."/>
        </authorList>
    </citation>
    <scope>NUCLEOTIDE SEQUENCE [LARGE SCALE GENOMIC DNA]</scope>
    <source>
        <strain evidence="16">FSU 9682</strain>
    </source>
</reference>
<dbReference type="PANTHER" id="PTHR19876">
    <property type="entry name" value="COATOMER"/>
    <property type="match status" value="1"/>
</dbReference>
<evidence type="ECO:0000256" key="12">
    <source>
        <dbReference type="PIRNR" id="PIRNR005567"/>
    </source>
</evidence>
<dbReference type="InterPro" id="IPR006692">
    <property type="entry name" value="Beta-prop_COPA/B_2nd"/>
</dbReference>
<protein>
    <recommendedName>
        <fullName evidence="12">Coatomer subunit beta'</fullName>
    </recommendedName>
</protein>
<evidence type="ECO:0000313" key="16">
    <source>
        <dbReference type="EMBL" id="CDH54347.1"/>
    </source>
</evidence>
<dbReference type="GO" id="GO:0008298">
    <property type="term" value="P:intracellular mRNA localization"/>
    <property type="evidence" value="ECO:0007669"/>
    <property type="project" value="EnsemblFungi"/>
</dbReference>
<evidence type="ECO:0000259" key="15">
    <source>
        <dbReference type="Pfam" id="PF23953"/>
    </source>
</evidence>
<comment type="function">
    <text evidence="12">The coatomer is a cytosolic protein complex that binds to dilysine motifs and reversibly associates with Golgi non-clathrin-coated vesicles, which further mediate biosynthetic protein transport from the ER, via the Golgi up to the trans Golgi network. Coatomer complex is required for budding from Golgi membranes, and is essential for the retrograde Golgi-to-ER transport of dilysine-tagged proteins.</text>
</comment>
<organism evidence="16 17">
    <name type="scientific">Lichtheimia corymbifera JMRC:FSU:9682</name>
    <dbReference type="NCBI Taxonomy" id="1263082"/>
    <lineage>
        <taxon>Eukaryota</taxon>
        <taxon>Fungi</taxon>
        <taxon>Fungi incertae sedis</taxon>
        <taxon>Mucoromycota</taxon>
        <taxon>Mucoromycotina</taxon>
        <taxon>Mucoromycetes</taxon>
        <taxon>Mucorales</taxon>
        <taxon>Lichtheimiaceae</taxon>
        <taxon>Lichtheimia</taxon>
    </lineage>
</organism>
<dbReference type="GO" id="GO:0006891">
    <property type="term" value="P:intra-Golgi vesicle-mediated transport"/>
    <property type="evidence" value="ECO:0007669"/>
    <property type="project" value="TreeGrafter"/>
</dbReference>
<feature type="repeat" description="WD" evidence="13">
    <location>
        <begin position="93"/>
        <end position="125"/>
    </location>
</feature>
<evidence type="ECO:0000256" key="10">
    <source>
        <dbReference type="ARBA" id="ARBA00023136"/>
    </source>
</evidence>
<dbReference type="VEuPathDB" id="FungiDB:LCOR_05598.1"/>
<dbReference type="Pfam" id="PF04053">
    <property type="entry name" value="B-prop_COPA_B_2nd"/>
    <property type="match status" value="1"/>
</dbReference>
<dbReference type="SMART" id="SM00320">
    <property type="entry name" value="WD40"/>
    <property type="match status" value="6"/>
</dbReference>
<dbReference type="SUPFAM" id="SSF50978">
    <property type="entry name" value="WD40 repeat-like"/>
    <property type="match status" value="2"/>
</dbReference>
<dbReference type="GO" id="GO:0005198">
    <property type="term" value="F:structural molecule activity"/>
    <property type="evidence" value="ECO:0007669"/>
    <property type="project" value="UniProtKB-UniRule"/>
</dbReference>
<dbReference type="PROSITE" id="PS50082">
    <property type="entry name" value="WD_REPEATS_2"/>
    <property type="match status" value="4"/>
</dbReference>
<dbReference type="FunFam" id="1.25.40.470:FF:000001">
    <property type="entry name" value="Coatomer subunit beta"/>
    <property type="match status" value="1"/>
</dbReference>
<dbReference type="PIRSF" id="PIRSF005567">
    <property type="entry name" value="Coatomer_beta'_subunit"/>
    <property type="match status" value="1"/>
</dbReference>
<evidence type="ECO:0000256" key="9">
    <source>
        <dbReference type="ARBA" id="ARBA00023034"/>
    </source>
</evidence>
<evidence type="ECO:0000256" key="7">
    <source>
        <dbReference type="ARBA" id="ARBA00022892"/>
    </source>
</evidence>
<keyword evidence="17" id="KW-1185">Reference proteome</keyword>